<accession>A0A5B7HM69</accession>
<sequence>MSEALPCVIVSVKGVRHRVLVDTGCSQSVVHVSCCKAWMKGAIDMVTPLGFMVILGMNAIRALGGVAVDAQNGVRFGVEKSEICATATAVIGVDEPDFSATYDPASNCRTAAWKWSESKEPGVLRSVVEAYSVLPEARDLYEEEL</sequence>
<dbReference type="EMBL" id="VSRR010029721">
    <property type="protein sequence ID" value="MPC69614.1"/>
    <property type="molecule type" value="Genomic_DNA"/>
</dbReference>
<protein>
    <submittedName>
        <fullName evidence="1">Uncharacterized protein</fullName>
    </submittedName>
</protein>
<organism evidence="1 2">
    <name type="scientific">Portunus trituberculatus</name>
    <name type="common">Swimming crab</name>
    <name type="synonym">Neptunus trituberculatus</name>
    <dbReference type="NCBI Taxonomy" id="210409"/>
    <lineage>
        <taxon>Eukaryota</taxon>
        <taxon>Metazoa</taxon>
        <taxon>Ecdysozoa</taxon>
        <taxon>Arthropoda</taxon>
        <taxon>Crustacea</taxon>
        <taxon>Multicrustacea</taxon>
        <taxon>Malacostraca</taxon>
        <taxon>Eumalacostraca</taxon>
        <taxon>Eucarida</taxon>
        <taxon>Decapoda</taxon>
        <taxon>Pleocyemata</taxon>
        <taxon>Brachyura</taxon>
        <taxon>Eubrachyura</taxon>
        <taxon>Portunoidea</taxon>
        <taxon>Portunidae</taxon>
        <taxon>Portuninae</taxon>
        <taxon>Portunus</taxon>
    </lineage>
</organism>
<dbReference type="InterPro" id="IPR021109">
    <property type="entry name" value="Peptidase_aspartic_dom_sf"/>
</dbReference>
<reference evidence="1 2" key="1">
    <citation type="submission" date="2019-05" db="EMBL/GenBank/DDBJ databases">
        <title>Another draft genome of Portunus trituberculatus and its Hox gene families provides insights of decapod evolution.</title>
        <authorList>
            <person name="Jeong J.-H."/>
            <person name="Song I."/>
            <person name="Kim S."/>
            <person name="Choi T."/>
            <person name="Kim D."/>
            <person name="Ryu S."/>
            <person name="Kim W."/>
        </authorList>
    </citation>
    <scope>NUCLEOTIDE SEQUENCE [LARGE SCALE GENOMIC DNA]</scope>
    <source>
        <tissue evidence="1">Muscle</tissue>
    </source>
</reference>
<name>A0A5B7HM69_PORTR</name>
<dbReference type="Proteomes" id="UP000324222">
    <property type="component" value="Unassembled WGS sequence"/>
</dbReference>
<keyword evidence="2" id="KW-1185">Reference proteome</keyword>
<dbReference type="AlphaFoldDB" id="A0A5B7HM69"/>
<comment type="caution">
    <text evidence="1">The sequence shown here is derived from an EMBL/GenBank/DDBJ whole genome shotgun (WGS) entry which is preliminary data.</text>
</comment>
<gene>
    <name evidence="1" type="ORF">E2C01_063844</name>
</gene>
<evidence type="ECO:0000313" key="2">
    <source>
        <dbReference type="Proteomes" id="UP000324222"/>
    </source>
</evidence>
<evidence type="ECO:0000313" key="1">
    <source>
        <dbReference type="EMBL" id="MPC69614.1"/>
    </source>
</evidence>
<dbReference type="OrthoDB" id="6375508at2759"/>
<dbReference type="SUPFAM" id="SSF50630">
    <property type="entry name" value="Acid proteases"/>
    <property type="match status" value="1"/>
</dbReference>
<proteinExistence type="predicted"/>